<evidence type="ECO:0000256" key="1">
    <source>
        <dbReference type="ARBA" id="ARBA00022801"/>
    </source>
</evidence>
<dbReference type="PANTHER" id="PTHR43176:SF3">
    <property type="entry name" value="3-HYDROXYISOBUTYRYL-COA HYDROLASE, MITOCHONDRIAL"/>
    <property type="match status" value="1"/>
</dbReference>
<evidence type="ECO:0000313" key="5">
    <source>
        <dbReference type="Proteomes" id="UP001180020"/>
    </source>
</evidence>
<dbReference type="GO" id="GO:0006574">
    <property type="term" value="P:L-valine catabolic process"/>
    <property type="evidence" value="ECO:0007669"/>
    <property type="project" value="UniProtKB-UniRule"/>
</dbReference>
<evidence type="ECO:0000256" key="2">
    <source>
        <dbReference type="RuleBase" id="RU369070"/>
    </source>
</evidence>
<feature type="domain" description="Enoyl-CoA hydratase/isomerase" evidence="3">
    <location>
        <begin position="4"/>
        <end position="58"/>
    </location>
</feature>
<evidence type="ECO:0000313" key="4">
    <source>
        <dbReference type="EMBL" id="KAK1291376.1"/>
    </source>
</evidence>
<dbReference type="EC" id="3.1.2.4" evidence="2"/>
<sequence>MMYRLDIIDRCFSKRTIEDIKSAIELEAIKGAEEWISAAIESLNKASPFSLKLSLRSVCVS</sequence>
<dbReference type="PANTHER" id="PTHR43176">
    <property type="entry name" value="3-HYDROXYISOBUTYRYL-COA HYDROLASE-RELATED"/>
    <property type="match status" value="1"/>
</dbReference>
<comment type="catalytic activity">
    <reaction evidence="2">
        <text>3-hydroxy-2-methylpropanoyl-CoA + H2O = 3-hydroxy-2-methylpropanoate + CoA + H(+)</text>
        <dbReference type="Rhea" id="RHEA:20888"/>
        <dbReference type="ChEBI" id="CHEBI:11805"/>
        <dbReference type="ChEBI" id="CHEBI:15377"/>
        <dbReference type="ChEBI" id="CHEBI:15378"/>
        <dbReference type="ChEBI" id="CHEBI:57287"/>
        <dbReference type="ChEBI" id="CHEBI:57340"/>
        <dbReference type="EC" id="3.1.2.4"/>
    </reaction>
</comment>
<proteinExistence type="inferred from homology"/>
<comment type="function">
    <text evidence="2">Hydrolyzes 3-hydroxyisobutyryl-CoA (HIBYL-CoA), a saline catabolite. Has high activity toward isobutyryl-CoA. Could be an isobutyryl-CoA dehydrogenase that functions in valine catabolism.</text>
</comment>
<protein>
    <recommendedName>
        <fullName evidence="2">3-hydroxyisobutyryl-CoA hydrolase</fullName>
        <shortName evidence="2">HIB-CoA hydrolase</shortName>
        <shortName evidence="2">HIBYL-CoA-H</shortName>
        <ecNumber evidence="2">3.1.2.4</ecNumber>
    </recommendedName>
    <alternativeName>
        <fullName evidence="2">3-hydroxyisobutyryl-coenzyme A hydrolase</fullName>
    </alternativeName>
</protein>
<dbReference type="Pfam" id="PF16113">
    <property type="entry name" value="ECH_2"/>
    <property type="match status" value="1"/>
</dbReference>
<reference evidence="4" key="2">
    <citation type="submission" date="2023-06" db="EMBL/GenBank/DDBJ databases">
        <authorList>
            <person name="Ma L."/>
            <person name="Liu K.-W."/>
            <person name="Li Z."/>
            <person name="Hsiao Y.-Y."/>
            <person name="Qi Y."/>
            <person name="Fu T."/>
            <person name="Tang G."/>
            <person name="Zhang D."/>
            <person name="Sun W.-H."/>
            <person name="Liu D.-K."/>
            <person name="Li Y."/>
            <person name="Chen G.-Z."/>
            <person name="Liu X.-D."/>
            <person name="Liao X.-Y."/>
            <person name="Jiang Y.-T."/>
            <person name="Yu X."/>
            <person name="Hao Y."/>
            <person name="Huang J."/>
            <person name="Zhao X.-W."/>
            <person name="Ke S."/>
            <person name="Chen Y.-Y."/>
            <person name="Wu W.-L."/>
            <person name="Hsu J.-L."/>
            <person name="Lin Y.-F."/>
            <person name="Huang M.-D."/>
            <person name="Li C.-Y."/>
            <person name="Huang L."/>
            <person name="Wang Z.-W."/>
            <person name="Zhao X."/>
            <person name="Zhong W.-Y."/>
            <person name="Peng D.-H."/>
            <person name="Ahmad S."/>
            <person name="Lan S."/>
            <person name="Zhang J.-S."/>
            <person name="Tsai W.-C."/>
            <person name="Van De Peer Y."/>
            <person name="Liu Z.-J."/>
        </authorList>
    </citation>
    <scope>NUCLEOTIDE SEQUENCE</scope>
    <source>
        <strain evidence="4">CP</strain>
        <tissue evidence="4">Leaves</tissue>
    </source>
</reference>
<comment type="caution">
    <text evidence="4">The sequence shown here is derived from an EMBL/GenBank/DDBJ whole genome shotgun (WGS) entry which is preliminary data.</text>
</comment>
<comment type="similarity">
    <text evidence="2">Belongs to the enoyl-CoA hydratase/isomerase family.</text>
</comment>
<dbReference type="Gene3D" id="3.90.226.10">
    <property type="entry name" value="2-enoyl-CoA Hydratase, Chain A, domain 1"/>
    <property type="match status" value="1"/>
</dbReference>
<organism evidence="4 5">
    <name type="scientific">Acorus calamus</name>
    <name type="common">Sweet flag</name>
    <dbReference type="NCBI Taxonomy" id="4465"/>
    <lineage>
        <taxon>Eukaryota</taxon>
        <taxon>Viridiplantae</taxon>
        <taxon>Streptophyta</taxon>
        <taxon>Embryophyta</taxon>
        <taxon>Tracheophyta</taxon>
        <taxon>Spermatophyta</taxon>
        <taxon>Magnoliopsida</taxon>
        <taxon>Liliopsida</taxon>
        <taxon>Acoraceae</taxon>
        <taxon>Acorus</taxon>
    </lineage>
</organism>
<accession>A0AAV9CS57</accession>
<keyword evidence="5" id="KW-1185">Reference proteome</keyword>
<keyword evidence="1 2" id="KW-0378">Hydrolase</keyword>
<dbReference type="Proteomes" id="UP001180020">
    <property type="component" value="Unassembled WGS sequence"/>
</dbReference>
<dbReference type="InterPro" id="IPR045004">
    <property type="entry name" value="ECH_dom"/>
</dbReference>
<dbReference type="InterPro" id="IPR032259">
    <property type="entry name" value="HIBYL-CoA-H"/>
</dbReference>
<evidence type="ECO:0000259" key="3">
    <source>
        <dbReference type="Pfam" id="PF16113"/>
    </source>
</evidence>
<gene>
    <name evidence="4" type="primary">CHY1</name>
    <name evidence="4" type="ORF">QJS10_CPB17g00600</name>
</gene>
<reference evidence="4" key="1">
    <citation type="journal article" date="2023" name="Nat. Commun.">
        <title>Diploid and tetraploid genomes of Acorus and the evolution of monocots.</title>
        <authorList>
            <person name="Ma L."/>
            <person name="Liu K.W."/>
            <person name="Li Z."/>
            <person name="Hsiao Y.Y."/>
            <person name="Qi Y."/>
            <person name="Fu T."/>
            <person name="Tang G.D."/>
            <person name="Zhang D."/>
            <person name="Sun W.H."/>
            <person name="Liu D.K."/>
            <person name="Li Y."/>
            <person name="Chen G.Z."/>
            <person name="Liu X.D."/>
            <person name="Liao X.Y."/>
            <person name="Jiang Y.T."/>
            <person name="Yu X."/>
            <person name="Hao Y."/>
            <person name="Huang J."/>
            <person name="Zhao X.W."/>
            <person name="Ke S."/>
            <person name="Chen Y.Y."/>
            <person name="Wu W.L."/>
            <person name="Hsu J.L."/>
            <person name="Lin Y.F."/>
            <person name="Huang M.D."/>
            <person name="Li C.Y."/>
            <person name="Huang L."/>
            <person name="Wang Z.W."/>
            <person name="Zhao X."/>
            <person name="Zhong W.Y."/>
            <person name="Peng D.H."/>
            <person name="Ahmad S."/>
            <person name="Lan S."/>
            <person name="Zhang J.S."/>
            <person name="Tsai W.C."/>
            <person name="Van de Peer Y."/>
            <person name="Liu Z.J."/>
        </authorList>
    </citation>
    <scope>NUCLEOTIDE SEQUENCE</scope>
    <source>
        <strain evidence="4">CP</strain>
    </source>
</reference>
<dbReference type="AlphaFoldDB" id="A0AAV9CS57"/>
<dbReference type="GO" id="GO:0003860">
    <property type="term" value="F:3-hydroxyisobutyryl-CoA hydrolase activity"/>
    <property type="evidence" value="ECO:0007669"/>
    <property type="project" value="UniProtKB-UniRule"/>
</dbReference>
<dbReference type="EMBL" id="JAUJYO010000017">
    <property type="protein sequence ID" value="KAK1291376.1"/>
    <property type="molecule type" value="Genomic_DNA"/>
</dbReference>
<comment type="pathway">
    <text evidence="2">Amino-acid degradation; L-valine degradation.</text>
</comment>
<name>A0AAV9CS57_ACOCL</name>